<dbReference type="Gene3D" id="3.20.20.70">
    <property type="entry name" value="Aldolase class I"/>
    <property type="match status" value="1"/>
</dbReference>
<protein>
    <submittedName>
        <fullName evidence="7">Radical SAM protein</fullName>
    </submittedName>
</protein>
<evidence type="ECO:0000256" key="2">
    <source>
        <dbReference type="ARBA" id="ARBA00022723"/>
    </source>
</evidence>
<evidence type="ECO:0000256" key="3">
    <source>
        <dbReference type="ARBA" id="ARBA00023004"/>
    </source>
</evidence>
<dbReference type="Pfam" id="PF04055">
    <property type="entry name" value="Radical_SAM"/>
    <property type="match status" value="1"/>
</dbReference>
<gene>
    <name evidence="7" type="ORF">GPJ59_19380</name>
</gene>
<evidence type="ECO:0000313" key="8">
    <source>
        <dbReference type="Proteomes" id="UP000812013"/>
    </source>
</evidence>
<evidence type="ECO:0000256" key="1">
    <source>
        <dbReference type="ARBA" id="ARBA00022691"/>
    </source>
</evidence>
<keyword evidence="2" id="KW-0479">Metal-binding</keyword>
<evidence type="ECO:0000256" key="4">
    <source>
        <dbReference type="ARBA" id="ARBA00023014"/>
    </source>
</evidence>
<dbReference type="PANTHER" id="PTHR43273:SF8">
    <property type="entry name" value="RADICAL SAM DOMAIN PROTEIN"/>
    <property type="match status" value="1"/>
</dbReference>
<dbReference type="EMBL" id="WTFF01000134">
    <property type="protein sequence ID" value="MBW5483983.1"/>
    <property type="molecule type" value="Genomic_DNA"/>
</dbReference>
<evidence type="ECO:0000313" key="7">
    <source>
        <dbReference type="EMBL" id="MBW5483983.1"/>
    </source>
</evidence>
<keyword evidence="4" id="KW-0411">Iron-sulfur</keyword>
<keyword evidence="1" id="KW-0949">S-adenosyl-L-methionine</keyword>
<feature type="region of interest" description="Disordered" evidence="5">
    <location>
        <begin position="1"/>
        <end position="22"/>
    </location>
</feature>
<feature type="domain" description="Radical SAM core" evidence="6">
    <location>
        <begin position="69"/>
        <end position="310"/>
    </location>
</feature>
<sequence length="408" mass="44101">MSPAASSGPAVPATGTAEPLPHGARLLKGERNWWFLGPGGVARLRDRHVTADGALHADAERRLHESGMFTPGTIRSYALTVLTSTHCNLGCGYCFQNTAQDQSGGSRPPRIAQTRLTSETITEILGFTERQMAAAGLDKLRILLFGGEPLLNPRGCLELLERAAEIAPTSAWMISNATLLTPSLARRLSDLGLTSVQVTFDGDRADHDRIRIGRADGGATFDKIVGNIAKASEAAPLQWTLRVNVSQETFHGVDALVDRLAGALDPARCTLYFARIGDVGVGYNNSLLHTGELPAAFARWQRRALDLGFNVSRPGADKSCATCGHTDGRYGAVVSADGTLASCWETAGKPDWEVGTVADGYRPGEETRDRWIACQDLYRYDEDVRTLARFRDSVDTALLDHLQETGRL</sequence>
<proteinExistence type="predicted"/>
<organism evidence="7 8">
    <name type="scientific">Streptomyces bambusae</name>
    <dbReference type="NCBI Taxonomy" id="1550616"/>
    <lineage>
        <taxon>Bacteria</taxon>
        <taxon>Bacillati</taxon>
        <taxon>Actinomycetota</taxon>
        <taxon>Actinomycetes</taxon>
        <taxon>Kitasatosporales</taxon>
        <taxon>Streptomycetaceae</taxon>
        <taxon>Streptomyces</taxon>
    </lineage>
</organism>
<dbReference type="CDD" id="cd01335">
    <property type="entry name" value="Radical_SAM"/>
    <property type="match status" value="1"/>
</dbReference>
<dbReference type="PROSITE" id="PS51918">
    <property type="entry name" value="RADICAL_SAM"/>
    <property type="match status" value="1"/>
</dbReference>
<dbReference type="InterPro" id="IPR013785">
    <property type="entry name" value="Aldolase_TIM"/>
</dbReference>
<dbReference type="SUPFAM" id="SSF102114">
    <property type="entry name" value="Radical SAM enzymes"/>
    <property type="match status" value="1"/>
</dbReference>
<evidence type="ECO:0000256" key="5">
    <source>
        <dbReference type="SAM" id="MobiDB-lite"/>
    </source>
</evidence>
<dbReference type="PANTHER" id="PTHR43273">
    <property type="entry name" value="ANAEROBIC SULFATASE-MATURATING ENZYME HOMOLOG ASLB-RELATED"/>
    <property type="match status" value="1"/>
</dbReference>
<dbReference type="InterPro" id="IPR007197">
    <property type="entry name" value="rSAM"/>
</dbReference>
<dbReference type="InterPro" id="IPR058240">
    <property type="entry name" value="rSAM_sf"/>
</dbReference>
<dbReference type="Proteomes" id="UP000812013">
    <property type="component" value="Unassembled WGS sequence"/>
</dbReference>
<dbReference type="SFLD" id="SFLDS00029">
    <property type="entry name" value="Radical_SAM"/>
    <property type="match status" value="1"/>
</dbReference>
<accession>A0ABS6Z897</accession>
<name>A0ABS6Z897_9ACTN</name>
<keyword evidence="3" id="KW-0408">Iron</keyword>
<dbReference type="SFLD" id="SFLDG01067">
    <property type="entry name" value="SPASM/twitch_domain_containing"/>
    <property type="match status" value="1"/>
</dbReference>
<dbReference type="RefSeq" id="WP_219668470.1">
    <property type="nucleotide sequence ID" value="NZ_WTFF01000134.1"/>
</dbReference>
<evidence type="ECO:0000259" key="6">
    <source>
        <dbReference type="PROSITE" id="PS51918"/>
    </source>
</evidence>
<reference evidence="7 8" key="1">
    <citation type="submission" date="2019-12" db="EMBL/GenBank/DDBJ databases">
        <title>Genome sequence of Streptomyces bambusae.</title>
        <authorList>
            <person name="Bansal K."/>
            <person name="Choksket S."/>
            <person name="Korpole S."/>
            <person name="Patil P.B."/>
        </authorList>
    </citation>
    <scope>NUCLEOTIDE SEQUENCE [LARGE SCALE GENOMIC DNA]</scope>
    <source>
        <strain evidence="7 8">SK60</strain>
    </source>
</reference>
<keyword evidence="8" id="KW-1185">Reference proteome</keyword>
<comment type="caution">
    <text evidence="7">The sequence shown here is derived from an EMBL/GenBank/DDBJ whole genome shotgun (WGS) entry which is preliminary data.</text>
</comment>
<feature type="compositionally biased region" description="Low complexity" evidence="5">
    <location>
        <begin position="1"/>
        <end position="13"/>
    </location>
</feature>
<dbReference type="InterPro" id="IPR023867">
    <property type="entry name" value="Sulphatase_maturase_rSAM"/>
</dbReference>